<reference evidence="2" key="1">
    <citation type="journal article" date="2024" name="Proc. Natl. Acad. Sci. U.S.A.">
        <title>Extraordinary preservation of gene collinearity over three hundred million years revealed in homosporous lycophytes.</title>
        <authorList>
            <person name="Li C."/>
            <person name="Wickell D."/>
            <person name="Kuo L.Y."/>
            <person name="Chen X."/>
            <person name="Nie B."/>
            <person name="Liao X."/>
            <person name="Peng D."/>
            <person name="Ji J."/>
            <person name="Jenkins J."/>
            <person name="Williams M."/>
            <person name="Shu S."/>
            <person name="Plott C."/>
            <person name="Barry K."/>
            <person name="Rajasekar S."/>
            <person name="Grimwood J."/>
            <person name="Han X."/>
            <person name="Sun S."/>
            <person name="Hou Z."/>
            <person name="He W."/>
            <person name="Dai G."/>
            <person name="Sun C."/>
            <person name="Schmutz J."/>
            <person name="Leebens-Mack J.H."/>
            <person name="Li F.W."/>
            <person name="Wang L."/>
        </authorList>
    </citation>
    <scope>NUCLEOTIDE SEQUENCE [LARGE SCALE GENOMIC DNA]</scope>
    <source>
        <strain evidence="2">cv. PW_Plant_1</strain>
    </source>
</reference>
<evidence type="ECO:0000313" key="2">
    <source>
        <dbReference type="Proteomes" id="UP001162992"/>
    </source>
</evidence>
<dbReference type="EMBL" id="CM055101">
    <property type="protein sequence ID" value="KAJ7541704.1"/>
    <property type="molecule type" value="Genomic_DNA"/>
</dbReference>
<proteinExistence type="predicted"/>
<protein>
    <submittedName>
        <fullName evidence="1">Uncharacterized protein</fullName>
    </submittedName>
</protein>
<dbReference type="Proteomes" id="UP001162992">
    <property type="component" value="Chromosome 10"/>
</dbReference>
<comment type="caution">
    <text evidence="1">The sequence shown here is derived from an EMBL/GenBank/DDBJ whole genome shotgun (WGS) entry which is preliminary data.</text>
</comment>
<organism evidence="1 2">
    <name type="scientific">Diphasiastrum complanatum</name>
    <name type="common">Issler's clubmoss</name>
    <name type="synonym">Lycopodium complanatum</name>
    <dbReference type="NCBI Taxonomy" id="34168"/>
    <lineage>
        <taxon>Eukaryota</taxon>
        <taxon>Viridiplantae</taxon>
        <taxon>Streptophyta</taxon>
        <taxon>Embryophyta</taxon>
        <taxon>Tracheophyta</taxon>
        <taxon>Lycopodiopsida</taxon>
        <taxon>Lycopodiales</taxon>
        <taxon>Lycopodiaceae</taxon>
        <taxon>Lycopodioideae</taxon>
        <taxon>Diphasiastrum</taxon>
    </lineage>
</organism>
<keyword evidence="2" id="KW-1185">Reference proteome</keyword>
<evidence type="ECO:0000313" key="1">
    <source>
        <dbReference type="EMBL" id="KAJ7541704.1"/>
    </source>
</evidence>
<sequence>MAFRVARSLSLLRSVGRTLGSTKAAGQVVFFEARRFATAAPAVEDDIVKNIMVDQIRRFKAFMEELVKVKIILAPEDPKVVKDYAQTIANIRKKLQIPSIGEKLEDLFHAAWEDSSTVKAYLETLSNLRTEIGIKDDRNVDKLLIEALERVEKKIGKPLTRDDTKGLALWQTEQDAVLKKLGILDEQLPKYEEELELGIAKGQLEEMKNIAVDTMETYKKRDGLDFVQVDPKELDPRNFL</sequence>
<gene>
    <name evidence="1" type="ORF">O6H91_10G071900</name>
</gene>
<name>A0ACC2CII9_DIPCM</name>
<accession>A0ACC2CII9</accession>